<evidence type="ECO:0000256" key="1">
    <source>
        <dbReference type="SAM" id="MobiDB-lite"/>
    </source>
</evidence>
<evidence type="ECO:0000313" key="3">
    <source>
        <dbReference type="Proteomes" id="UP001172102"/>
    </source>
</evidence>
<protein>
    <submittedName>
        <fullName evidence="2">Uncharacterized protein</fullName>
    </submittedName>
</protein>
<evidence type="ECO:0000313" key="2">
    <source>
        <dbReference type="EMBL" id="KAK0725054.1"/>
    </source>
</evidence>
<accession>A0AA40AZU2</accession>
<sequence>MLKAPSPPPRNHPSGPRFDTSPHNPEASSFGPMTIASPIPRARTPRRRRRLFNTPNPRVKTPELCRENLKERRKMAMTKNDKPAATEKGSSKGSSTGTKKESSKGSVPEESGKGSASHEKKLDHEILVPMLRIDEWDLWDFLEKRFGQEGFSLVARSNSPPSIARIIANQAYSYSKEAATLRYRHLSPWIGTSYYGSARFDTFWRCLRDWARAERWRTITKTQHGG</sequence>
<feature type="compositionally biased region" description="Pro residues" evidence="1">
    <location>
        <begin position="1"/>
        <end position="11"/>
    </location>
</feature>
<reference evidence="2" key="1">
    <citation type="submission" date="2023-06" db="EMBL/GenBank/DDBJ databases">
        <title>Genome-scale phylogeny and comparative genomics of the fungal order Sordariales.</title>
        <authorList>
            <consortium name="Lawrence Berkeley National Laboratory"/>
            <person name="Hensen N."/>
            <person name="Bonometti L."/>
            <person name="Westerberg I."/>
            <person name="Brannstrom I.O."/>
            <person name="Guillou S."/>
            <person name="Cros-Aarteil S."/>
            <person name="Calhoun S."/>
            <person name="Haridas S."/>
            <person name="Kuo A."/>
            <person name="Mondo S."/>
            <person name="Pangilinan J."/>
            <person name="Riley R."/>
            <person name="Labutti K."/>
            <person name="Andreopoulos B."/>
            <person name="Lipzen A."/>
            <person name="Chen C."/>
            <person name="Yanf M."/>
            <person name="Daum C."/>
            <person name="Ng V."/>
            <person name="Clum A."/>
            <person name="Steindorff A."/>
            <person name="Ohm R."/>
            <person name="Martin F."/>
            <person name="Silar P."/>
            <person name="Natvig D."/>
            <person name="Lalanne C."/>
            <person name="Gautier V."/>
            <person name="Ament-Velasquez S.L."/>
            <person name="Kruys A."/>
            <person name="Hutchinson M.I."/>
            <person name="Powell A.J."/>
            <person name="Barry K."/>
            <person name="Miller A.N."/>
            <person name="Grigoriev I.V."/>
            <person name="Debuchy R."/>
            <person name="Gladieux P."/>
            <person name="Thoren M.H."/>
            <person name="Johannesson H."/>
        </authorList>
    </citation>
    <scope>NUCLEOTIDE SEQUENCE</scope>
    <source>
        <strain evidence="2">SMH4607-1</strain>
    </source>
</reference>
<feature type="compositionally biased region" description="Basic and acidic residues" evidence="1">
    <location>
        <begin position="110"/>
        <end position="120"/>
    </location>
</feature>
<dbReference type="EMBL" id="JAUKUA010000002">
    <property type="protein sequence ID" value="KAK0725054.1"/>
    <property type="molecule type" value="Genomic_DNA"/>
</dbReference>
<feature type="compositionally biased region" description="Low complexity" evidence="1">
    <location>
        <begin position="86"/>
        <end position="97"/>
    </location>
</feature>
<feature type="region of interest" description="Disordered" evidence="1">
    <location>
        <begin position="1"/>
        <end position="120"/>
    </location>
</feature>
<name>A0AA40AZU2_9PEZI</name>
<feature type="compositionally biased region" description="Basic and acidic residues" evidence="1">
    <location>
        <begin position="60"/>
        <end position="70"/>
    </location>
</feature>
<proteinExistence type="predicted"/>
<comment type="caution">
    <text evidence="2">The sequence shown here is derived from an EMBL/GenBank/DDBJ whole genome shotgun (WGS) entry which is preliminary data.</text>
</comment>
<dbReference type="AlphaFoldDB" id="A0AA40AZU2"/>
<keyword evidence="3" id="KW-1185">Reference proteome</keyword>
<organism evidence="2 3">
    <name type="scientific">Lasiosphaeris hirsuta</name>
    <dbReference type="NCBI Taxonomy" id="260670"/>
    <lineage>
        <taxon>Eukaryota</taxon>
        <taxon>Fungi</taxon>
        <taxon>Dikarya</taxon>
        <taxon>Ascomycota</taxon>
        <taxon>Pezizomycotina</taxon>
        <taxon>Sordariomycetes</taxon>
        <taxon>Sordariomycetidae</taxon>
        <taxon>Sordariales</taxon>
        <taxon>Lasiosphaeriaceae</taxon>
        <taxon>Lasiosphaeris</taxon>
    </lineage>
</organism>
<dbReference type="Proteomes" id="UP001172102">
    <property type="component" value="Unassembled WGS sequence"/>
</dbReference>
<gene>
    <name evidence="2" type="ORF">B0H67DRAFT_120558</name>
</gene>